<dbReference type="STRING" id="1777140.AWB79_02628"/>
<dbReference type="InterPro" id="IPR052048">
    <property type="entry name" value="ST_Response_Regulator"/>
</dbReference>
<dbReference type="Gene3D" id="3.40.50.2300">
    <property type="match status" value="1"/>
</dbReference>
<gene>
    <name evidence="3" type="ORF">AWB79_02628</name>
</gene>
<reference evidence="3" key="1">
    <citation type="submission" date="2016-01" db="EMBL/GenBank/DDBJ databases">
        <authorList>
            <person name="Peeters C."/>
        </authorList>
    </citation>
    <scope>NUCLEOTIDE SEQUENCE</scope>
    <source>
        <strain evidence="3">LMG 29322</strain>
    </source>
</reference>
<accession>A0A158APG3</accession>
<evidence type="ECO:0000259" key="2">
    <source>
        <dbReference type="PROSITE" id="PS50110"/>
    </source>
</evidence>
<dbReference type="PROSITE" id="PS50110">
    <property type="entry name" value="RESPONSE_REGULATORY"/>
    <property type="match status" value="1"/>
</dbReference>
<proteinExistence type="predicted"/>
<dbReference type="OrthoDB" id="9801101at2"/>
<dbReference type="SUPFAM" id="SSF52172">
    <property type="entry name" value="CheY-like"/>
    <property type="match status" value="1"/>
</dbReference>
<evidence type="ECO:0000256" key="1">
    <source>
        <dbReference type="PROSITE-ProRule" id="PRU00169"/>
    </source>
</evidence>
<feature type="modified residue" description="4-aspartylphosphate" evidence="1">
    <location>
        <position position="57"/>
    </location>
</feature>
<protein>
    <submittedName>
        <fullName evidence="3">Response regulator receiver protein</fullName>
    </submittedName>
</protein>
<evidence type="ECO:0000313" key="3">
    <source>
        <dbReference type="EMBL" id="SAK59550.1"/>
    </source>
</evidence>
<keyword evidence="1" id="KW-0597">Phosphoprotein</keyword>
<dbReference type="Proteomes" id="UP000054851">
    <property type="component" value="Unassembled WGS sequence"/>
</dbReference>
<dbReference type="EMBL" id="FCOA02000007">
    <property type="protein sequence ID" value="SAK59550.1"/>
    <property type="molecule type" value="Genomic_DNA"/>
</dbReference>
<dbReference type="SMART" id="SM00448">
    <property type="entry name" value="REC"/>
    <property type="match status" value="1"/>
</dbReference>
<dbReference type="InterPro" id="IPR001789">
    <property type="entry name" value="Sig_transdc_resp-reg_receiver"/>
</dbReference>
<keyword evidence="4" id="KW-1185">Reference proteome</keyword>
<dbReference type="PANTHER" id="PTHR43228:SF1">
    <property type="entry name" value="TWO-COMPONENT RESPONSE REGULATOR ARR22"/>
    <property type="match status" value="1"/>
</dbReference>
<name>A0A158APG3_9BURK</name>
<dbReference type="Pfam" id="PF00072">
    <property type="entry name" value="Response_reg"/>
    <property type="match status" value="1"/>
</dbReference>
<feature type="domain" description="Response regulatory" evidence="2">
    <location>
        <begin position="7"/>
        <end position="124"/>
    </location>
</feature>
<dbReference type="InterPro" id="IPR011006">
    <property type="entry name" value="CheY-like_superfamily"/>
</dbReference>
<dbReference type="GO" id="GO:0000160">
    <property type="term" value="P:phosphorelay signal transduction system"/>
    <property type="evidence" value="ECO:0007669"/>
    <property type="project" value="InterPro"/>
</dbReference>
<dbReference type="AlphaFoldDB" id="A0A158APG3"/>
<evidence type="ECO:0000313" key="4">
    <source>
        <dbReference type="Proteomes" id="UP000054851"/>
    </source>
</evidence>
<comment type="caution">
    <text evidence="3">The sequence shown here is derived from an EMBL/GenBank/DDBJ whole genome shotgun (WGS) entry which is preliminary data.</text>
</comment>
<dbReference type="RefSeq" id="WP_063963490.1">
    <property type="nucleotide sequence ID" value="NZ_FCOA02000007.1"/>
</dbReference>
<sequence>MANADTRLLVVDDLATMRSLIRKMLKSIGYTIVDEADDGVAALEKLKAQRFDLVITDWNMPNMDGLSLLQEIRRSEDHADLPVLMVTAEKRRENVIAAIGAGANGYIVEPFSEAALADKLAQIAPPATTAAPIDRGSSVFGAIFNAAT</sequence>
<organism evidence="3 4">
    <name type="scientific">Caballeronia hypogeia</name>
    <dbReference type="NCBI Taxonomy" id="1777140"/>
    <lineage>
        <taxon>Bacteria</taxon>
        <taxon>Pseudomonadati</taxon>
        <taxon>Pseudomonadota</taxon>
        <taxon>Betaproteobacteria</taxon>
        <taxon>Burkholderiales</taxon>
        <taxon>Burkholderiaceae</taxon>
        <taxon>Caballeronia</taxon>
    </lineage>
</organism>
<dbReference type="PANTHER" id="PTHR43228">
    <property type="entry name" value="TWO-COMPONENT RESPONSE REGULATOR"/>
    <property type="match status" value="1"/>
</dbReference>